<dbReference type="Pfam" id="PF23023">
    <property type="entry name" value="Anti-Pycsar_Apyc1"/>
    <property type="match status" value="1"/>
</dbReference>
<dbReference type="Proteomes" id="UP000219327">
    <property type="component" value="Unassembled WGS sequence"/>
</dbReference>
<dbReference type="EMBL" id="NTKD01000061">
    <property type="protein sequence ID" value="PDH36752.1"/>
    <property type="molecule type" value="Genomic_DNA"/>
</dbReference>
<dbReference type="SUPFAM" id="SSF56281">
    <property type="entry name" value="Metallo-hydrolase/oxidoreductase"/>
    <property type="match status" value="1"/>
</dbReference>
<accession>A0A2A5WJZ8</accession>
<dbReference type="AlphaFoldDB" id="A0A2A5WJZ8"/>
<proteinExistence type="predicted"/>
<comment type="caution">
    <text evidence="1">The sequence shown here is derived from an EMBL/GenBank/DDBJ whole genome shotgun (WGS) entry which is preliminary data.</text>
</comment>
<protein>
    <recommendedName>
        <fullName evidence="3">Metallo-beta-lactamase domain-containing protein</fullName>
    </recommendedName>
</protein>
<evidence type="ECO:0000313" key="1">
    <source>
        <dbReference type="EMBL" id="PDH36752.1"/>
    </source>
</evidence>
<name>A0A2A5WJZ8_9GAMM</name>
<organism evidence="1 2">
    <name type="scientific">OM182 bacterium MED-G24</name>
    <dbReference type="NCBI Taxonomy" id="1986255"/>
    <lineage>
        <taxon>Bacteria</taxon>
        <taxon>Pseudomonadati</taxon>
        <taxon>Pseudomonadota</taxon>
        <taxon>Gammaproteobacteria</taxon>
        <taxon>OMG group</taxon>
        <taxon>OM182 clade</taxon>
    </lineage>
</organism>
<evidence type="ECO:0000313" key="2">
    <source>
        <dbReference type="Proteomes" id="UP000219327"/>
    </source>
</evidence>
<reference evidence="1 2" key="1">
    <citation type="submission" date="2017-08" db="EMBL/GenBank/DDBJ databases">
        <title>Fine stratification of microbial communities through a metagenomic profile of the photic zone.</title>
        <authorList>
            <person name="Haro-Moreno J.M."/>
            <person name="Lopez-Perez M."/>
            <person name="De La Torre J."/>
            <person name="Picazo A."/>
            <person name="Camacho A."/>
            <person name="Rodriguez-Valera F."/>
        </authorList>
    </citation>
    <scope>NUCLEOTIDE SEQUENCE [LARGE SCALE GENOMIC DNA]</scope>
    <source>
        <strain evidence="1">MED-G24</strain>
    </source>
</reference>
<sequence>MESQPRETWHTQLGNIDIKLPRTMHFPDDASSWRDSQWSTGVILDDRVLFTSDTRCDPDLLISLNAHYHFDVTFHDCQLFTGGVHASLDELAGLPADIKERMVLMHYSDNW</sequence>
<dbReference type="Gene3D" id="3.60.15.10">
    <property type="entry name" value="Ribonuclease Z/Hydroxyacylglutathione hydrolase-like"/>
    <property type="match status" value="1"/>
</dbReference>
<evidence type="ECO:0008006" key="3">
    <source>
        <dbReference type="Google" id="ProtNLM"/>
    </source>
</evidence>
<gene>
    <name evidence="1" type="ORF">CNE99_09160</name>
</gene>
<dbReference type="InterPro" id="IPR036866">
    <property type="entry name" value="RibonucZ/Hydroxyglut_hydro"/>
</dbReference>